<organism evidence="1 2">
    <name type="scientific">Actinocrinis puniceicyclus</name>
    <dbReference type="NCBI Taxonomy" id="977794"/>
    <lineage>
        <taxon>Bacteria</taxon>
        <taxon>Bacillati</taxon>
        <taxon>Actinomycetota</taxon>
        <taxon>Actinomycetes</taxon>
        <taxon>Catenulisporales</taxon>
        <taxon>Actinospicaceae</taxon>
        <taxon>Actinocrinis</taxon>
    </lineage>
</organism>
<dbReference type="RefSeq" id="WP_211465061.1">
    <property type="nucleotide sequence ID" value="NZ_JAGSXH010000011.1"/>
</dbReference>
<dbReference type="Pfam" id="PF01663">
    <property type="entry name" value="Phosphodiest"/>
    <property type="match status" value="1"/>
</dbReference>
<evidence type="ECO:0000313" key="2">
    <source>
        <dbReference type="Proteomes" id="UP000677913"/>
    </source>
</evidence>
<dbReference type="GO" id="GO:0016787">
    <property type="term" value="F:hydrolase activity"/>
    <property type="evidence" value="ECO:0007669"/>
    <property type="project" value="UniProtKB-ARBA"/>
</dbReference>
<dbReference type="PANTHER" id="PTHR10151">
    <property type="entry name" value="ECTONUCLEOTIDE PYROPHOSPHATASE/PHOSPHODIESTERASE"/>
    <property type="match status" value="1"/>
</dbReference>
<keyword evidence="2" id="KW-1185">Reference proteome</keyword>
<comment type="caution">
    <text evidence="1">The sequence shown here is derived from an EMBL/GenBank/DDBJ whole genome shotgun (WGS) entry which is preliminary data.</text>
</comment>
<proteinExistence type="predicted"/>
<reference evidence="1" key="1">
    <citation type="submission" date="2021-04" db="EMBL/GenBank/DDBJ databases">
        <title>Genome based classification of Actinospica acidithermotolerans sp. nov., an actinobacterium isolated from an Indonesian hot spring.</title>
        <authorList>
            <person name="Kusuma A.B."/>
            <person name="Putra K.E."/>
            <person name="Nafisah S."/>
            <person name="Loh J."/>
            <person name="Nouioui I."/>
            <person name="Goodfellow M."/>
        </authorList>
    </citation>
    <scope>NUCLEOTIDE SEQUENCE</scope>
    <source>
        <strain evidence="1">DSM 45618</strain>
    </source>
</reference>
<dbReference type="InterPro" id="IPR017850">
    <property type="entry name" value="Alkaline_phosphatase_core_sf"/>
</dbReference>
<dbReference type="Gene3D" id="3.40.720.10">
    <property type="entry name" value="Alkaline Phosphatase, subunit A"/>
    <property type="match status" value="1"/>
</dbReference>
<gene>
    <name evidence="1" type="ORF">KGA66_05150</name>
</gene>
<sequence length="405" mass="43439">MDAGAAEGEVGFDNPAHVAGALSDVLPAIGAALGVPGLSGPGADTSNASMRDGLGQLHPVRRACLFLVDGMGSELILKHADAAPYLAALLRNGPQDIGPQGVGRRLTAGFPSTTSTSLSSVGTGLPPGAHGMLGYKLMVPGTGRLMNFLKWDQDVDPLRWQPRETMFERLHRAGVEVTHVSSPRFAESGLTRSVFRGARFCGAEPPDVRAERALQAMEGPEPALVYLYYSDLDFVGHAAGTGSQAWRDQLGYVDALVQWFAERLPQDSSLYVIADHGMLDVPTEHRIDADTDLELRAGVALLGGEARARHVYAHPGAARDVLAIWTERLDGVATVRCREDAIAEGWFGPDVDPRMRDRIGDVVVAMREDWAVVASEREVVESRLIGMHGSMTAAERLVPLLEVRG</sequence>
<protein>
    <submittedName>
        <fullName evidence="1">Alkaline phosphatase family protein</fullName>
    </submittedName>
</protein>
<dbReference type="AlphaFoldDB" id="A0A8J8BBT5"/>
<dbReference type="PANTHER" id="PTHR10151:SF120">
    <property type="entry name" value="BIS(5'-ADENOSYL)-TRIPHOSPHATASE"/>
    <property type="match status" value="1"/>
</dbReference>
<dbReference type="Proteomes" id="UP000677913">
    <property type="component" value="Unassembled WGS sequence"/>
</dbReference>
<name>A0A8J8BBT5_9ACTN</name>
<dbReference type="InterPro" id="IPR002591">
    <property type="entry name" value="Phosphodiest/P_Trfase"/>
</dbReference>
<dbReference type="EMBL" id="JAGSXH010000011">
    <property type="protein sequence ID" value="MBS2962421.1"/>
    <property type="molecule type" value="Genomic_DNA"/>
</dbReference>
<evidence type="ECO:0000313" key="1">
    <source>
        <dbReference type="EMBL" id="MBS2962421.1"/>
    </source>
</evidence>
<dbReference type="SUPFAM" id="SSF53649">
    <property type="entry name" value="Alkaline phosphatase-like"/>
    <property type="match status" value="1"/>
</dbReference>
<accession>A0A8J8BBT5</accession>